<dbReference type="InterPro" id="IPR000760">
    <property type="entry name" value="Inositol_monophosphatase-like"/>
</dbReference>
<dbReference type="EC" id="3.1.3.7" evidence="3"/>
<keyword evidence="4 10" id="KW-0479">Metal-binding</keyword>
<evidence type="ECO:0000256" key="7">
    <source>
        <dbReference type="ARBA" id="ARBA00044466"/>
    </source>
</evidence>
<comment type="similarity">
    <text evidence="2">Belongs to the inositol monophosphatase superfamily.</text>
</comment>
<evidence type="ECO:0000256" key="2">
    <source>
        <dbReference type="ARBA" id="ARBA00009759"/>
    </source>
</evidence>
<dbReference type="PANTHER" id="PTHR43200:SF6">
    <property type="entry name" value="3'(2'),5'-BISPHOSPHATE NUCLEOTIDASE"/>
    <property type="match status" value="1"/>
</dbReference>
<keyword evidence="5" id="KW-0378">Hydrolase</keyword>
<dbReference type="GO" id="GO:0046872">
    <property type="term" value="F:metal ion binding"/>
    <property type="evidence" value="ECO:0007669"/>
    <property type="project" value="UniProtKB-KW"/>
</dbReference>
<dbReference type="FunFam" id="3.40.190.80:FF:000003">
    <property type="entry name" value="PAP-specific phosphatase HAL2-like"/>
    <property type="match status" value="1"/>
</dbReference>
<dbReference type="PANTHER" id="PTHR43200">
    <property type="entry name" value="PHOSPHATASE"/>
    <property type="match status" value="1"/>
</dbReference>
<organism evidence="11 12">
    <name type="scientific">Austropuccinia psidii MF-1</name>
    <dbReference type="NCBI Taxonomy" id="1389203"/>
    <lineage>
        <taxon>Eukaryota</taxon>
        <taxon>Fungi</taxon>
        <taxon>Dikarya</taxon>
        <taxon>Basidiomycota</taxon>
        <taxon>Pucciniomycotina</taxon>
        <taxon>Pucciniomycetes</taxon>
        <taxon>Pucciniales</taxon>
        <taxon>Sphaerophragmiaceae</taxon>
        <taxon>Austropuccinia</taxon>
    </lineage>
</organism>
<comment type="catalytic activity">
    <reaction evidence="8">
        <text>adenosine 3',5'-bisphosphate + H2O = AMP + phosphate</text>
        <dbReference type="Rhea" id="RHEA:10040"/>
        <dbReference type="ChEBI" id="CHEBI:15377"/>
        <dbReference type="ChEBI" id="CHEBI:43474"/>
        <dbReference type="ChEBI" id="CHEBI:58343"/>
        <dbReference type="ChEBI" id="CHEBI:456215"/>
        <dbReference type="EC" id="3.1.3.7"/>
    </reaction>
    <physiologicalReaction direction="left-to-right" evidence="8">
        <dbReference type="Rhea" id="RHEA:10041"/>
    </physiologicalReaction>
</comment>
<evidence type="ECO:0000313" key="12">
    <source>
        <dbReference type="Proteomes" id="UP000765509"/>
    </source>
</evidence>
<dbReference type="PROSITE" id="PS00629">
    <property type="entry name" value="IMP_1"/>
    <property type="match status" value="1"/>
</dbReference>
<dbReference type="NCBIfam" id="TIGR01330">
    <property type="entry name" value="bisphos_HAL2"/>
    <property type="match status" value="1"/>
</dbReference>
<keyword evidence="12" id="KW-1185">Reference proteome</keyword>
<dbReference type="Gene3D" id="3.40.190.80">
    <property type="match status" value="1"/>
</dbReference>
<dbReference type="Gene3D" id="3.30.540.10">
    <property type="entry name" value="Fructose-1,6-Bisphosphatase, subunit A, domain 1"/>
    <property type="match status" value="1"/>
</dbReference>
<comment type="catalytic activity">
    <reaction evidence="9">
        <text>3'-phosphoadenylyl sulfate + H2O = adenosine 5'-phosphosulfate + phosphate</text>
        <dbReference type="Rhea" id="RHEA:77639"/>
        <dbReference type="ChEBI" id="CHEBI:15377"/>
        <dbReference type="ChEBI" id="CHEBI:43474"/>
        <dbReference type="ChEBI" id="CHEBI:58243"/>
        <dbReference type="ChEBI" id="CHEBI:58339"/>
        <dbReference type="EC" id="3.1.3.7"/>
    </reaction>
    <physiologicalReaction direction="left-to-right" evidence="9">
        <dbReference type="Rhea" id="RHEA:77640"/>
    </physiologicalReaction>
</comment>
<evidence type="ECO:0000256" key="3">
    <source>
        <dbReference type="ARBA" id="ARBA00012633"/>
    </source>
</evidence>
<comment type="cofactor">
    <cofactor evidence="1 10">
        <name>Mg(2+)</name>
        <dbReference type="ChEBI" id="CHEBI:18420"/>
    </cofactor>
</comment>
<keyword evidence="6 10" id="KW-0460">Magnesium</keyword>
<feature type="binding site" evidence="10">
    <location>
        <position position="316"/>
    </location>
    <ligand>
        <name>Mg(2+)</name>
        <dbReference type="ChEBI" id="CHEBI:18420"/>
        <label>1</label>
        <note>catalytic</note>
    </ligand>
</feature>
<dbReference type="EMBL" id="AVOT02002597">
    <property type="protein sequence ID" value="MBW0470916.1"/>
    <property type="molecule type" value="Genomic_DNA"/>
</dbReference>
<dbReference type="Pfam" id="PF00459">
    <property type="entry name" value="Inositol_P"/>
    <property type="match status" value="1"/>
</dbReference>
<dbReference type="Proteomes" id="UP000765509">
    <property type="component" value="Unassembled WGS sequence"/>
</dbReference>
<dbReference type="SUPFAM" id="SSF56655">
    <property type="entry name" value="Carbohydrate phosphatase"/>
    <property type="match status" value="1"/>
</dbReference>
<comment type="caution">
    <text evidence="11">The sequence shown here is derived from an EMBL/GenBank/DDBJ whole genome shotgun (WGS) entry which is preliminary data.</text>
</comment>
<evidence type="ECO:0000256" key="10">
    <source>
        <dbReference type="PIRSR" id="PIRSR600760-2"/>
    </source>
</evidence>
<sequence>MSAELPTNFRRERQVAVAAVLQASLVARRIFASLISPQDAHQPNVLSTSITKVDQSPVTVGDFTIQALINLILSKYFPEDEIVGEEDSTELPTAGSLHLEQIIQFANQALNEDRLSIKADEEIWSKFRNEAIKDAQELRQLIDLGQSQGGNHGQRRRFWTLDPIDGTKGFLRGGQYAICLALIIDGKVVLGVIGAPNLAAQGPPTTMDPTAGLLFVAEKDCGAFQRAFGSEDYSRIRMLPHTLDSLAIKGRFCESYESSHSDQGLTADIANRLQMANFKNPLRIDSQAKYCVLARGDSDIYLRFPTKPNYQEKIWDHAAGNILISESDGKVADLHGKPLDFSIGRTLANNYPGFLACHQSIFPSVLKVVQEVFNSRQKV</sequence>
<evidence type="ECO:0000256" key="5">
    <source>
        <dbReference type="ARBA" id="ARBA00022801"/>
    </source>
</evidence>
<evidence type="ECO:0000256" key="4">
    <source>
        <dbReference type="ARBA" id="ARBA00022723"/>
    </source>
</evidence>
<dbReference type="AlphaFoldDB" id="A0A9Q3BU63"/>
<reference evidence="11" key="1">
    <citation type="submission" date="2021-03" db="EMBL/GenBank/DDBJ databases">
        <title>Draft genome sequence of rust myrtle Austropuccinia psidii MF-1, a brazilian biotype.</title>
        <authorList>
            <person name="Quecine M.C."/>
            <person name="Pachon D.M.R."/>
            <person name="Bonatelli M.L."/>
            <person name="Correr F.H."/>
            <person name="Franceschini L.M."/>
            <person name="Leite T.F."/>
            <person name="Margarido G.R.A."/>
            <person name="Almeida C.A."/>
            <person name="Ferrarezi J.A."/>
            <person name="Labate C.A."/>
        </authorList>
    </citation>
    <scope>NUCLEOTIDE SEQUENCE</scope>
    <source>
        <strain evidence="11">MF-1</strain>
    </source>
</reference>
<feature type="binding site" evidence="10">
    <location>
        <position position="164"/>
    </location>
    <ligand>
        <name>Mg(2+)</name>
        <dbReference type="ChEBI" id="CHEBI:18420"/>
        <label>1</label>
        <note>catalytic</note>
    </ligand>
</feature>
<dbReference type="CDD" id="cd01517">
    <property type="entry name" value="PAP_phosphatase"/>
    <property type="match status" value="1"/>
</dbReference>
<dbReference type="GO" id="GO:0000103">
    <property type="term" value="P:sulfate assimilation"/>
    <property type="evidence" value="ECO:0007669"/>
    <property type="project" value="TreeGrafter"/>
</dbReference>
<feature type="binding site" evidence="10">
    <location>
        <position position="85"/>
    </location>
    <ligand>
        <name>Mg(2+)</name>
        <dbReference type="ChEBI" id="CHEBI:18420"/>
        <label>1</label>
        <note>catalytic</note>
    </ligand>
</feature>
<feature type="binding site" evidence="10">
    <location>
        <position position="162"/>
    </location>
    <ligand>
        <name>Mg(2+)</name>
        <dbReference type="ChEBI" id="CHEBI:18420"/>
        <label>1</label>
        <note>catalytic</note>
    </ligand>
</feature>
<dbReference type="InterPro" id="IPR020583">
    <property type="entry name" value="Inositol_monoP_metal-BS"/>
</dbReference>
<dbReference type="GO" id="GO:0008441">
    <property type="term" value="F:3'(2'),5'-bisphosphate nucleotidase activity"/>
    <property type="evidence" value="ECO:0007669"/>
    <property type="project" value="UniProtKB-EC"/>
</dbReference>
<dbReference type="InterPro" id="IPR006239">
    <property type="entry name" value="DPNP"/>
</dbReference>
<proteinExistence type="inferred from homology"/>
<dbReference type="InterPro" id="IPR051090">
    <property type="entry name" value="Inositol_monoP_superfamily"/>
</dbReference>
<evidence type="ECO:0000256" key="1">
    <source>
        <dbReference type="ARBA" id="ARBA00001946"/>
    </source>
</evidence>
<name>A0A9Q3BU63_9BASI</name>
<evidence type="ECO:0000256" key="8">
    <source>
        <dbReference type="ARBA" id="ARBA00044479"/>
    </source>
</evidence>
<protein>
    <recommendedName>
        <fullName evidence="3">3'(2'),5'-bisphosphate nucleotidase</fullName>
        <ecNumber evidence="3">3.1.3.7</ecNumber>
    </recommendedName>
</protein>
<dbReference type="OrthoDB" id="411145at2759"/>
<evidence type="ECO:0000313" key="11">
    <source>
        <dbReference type="EMBL" id="MBW0470916.1"/>
    </source>
</evidence>
<comment type="catalytic activity">
    <reaction evidence="7">
        <text>adenosine 2',5'-bisphosphate + H2O = AMP + phosphate</text>
        <dbReference type="Rhea" id="RHEA:77643"/>
        <dbReference type="ChEBI" id="CHEBI:15377"/>
        <dbReference type="ChEBI" id="CHEBI:43474"/>
        <dbReference type="ChEBI" id="CHEBI:194156"/>
        <dbReference type="ChEBI" id="CHEBI:456215"/>
        <dbReference type="EC" id="3.1.3.7"/>
    </reaction>
    <physiologicalReaction direction="left-to-right" evidence="7">
        <dbReference type="Rhea" id="RHEA:77644"/>
    </physiologicalReaction>
</comment>
<evidence type="ECO:0000256" key="6">
    <source>
        <dbReference type="ARBA" id="ARBA00022842"/>
    </source>
</evidence>
<feature type="binding site" evidence="10">
    <location>
        <position position="165"/>
    </location>
    <ligand>
        <name>Mg(2+)</name>
        <dbReference type="ChEBI" id="CHEBI:18420"/>
        <label>1</label>
        <note>catalytic</note>
    </ligand>
</feature>
<evidence type="ECO:0000256" key="9">
    <source>
        <dbReference type="ARBA" id="ARBA00044484"/>
    </source>
</evidence>
<accession>A0A9Q3BU63</accession>
<gene>
    <name evidence="11" type="ORF">O181_010631</name>
</gene>